<dbReference type="InterPro" id="IPR036942">
    <property type="entry name" value="Beta-barrel_TonB_sf"/>
</dbReference>
<keyword evidence="9 10" id="KW-0998">Cell outer membrane</keyword>
<evidence type="ECO:0000256" key="2">
    <source>
        <dbReference type="ARBA" id="ARBA00022448"/>
    </source>
</evidence>
<dbReference type="InterPro" id="IPR012910">
    <property type="entry name" value="Plug_dom"/>
</dbReference>
<keyword evidence="2 10" id="KW-0813">Transport</keyword>
<keyword evidence="15" id="KW-1185">Reference proteome</keyword>
<keyword evidence="5 10" id="KW-0812">Transmembrane</keyword>
<organism evidence="14 15">
    <name type="scientific">Sphingosinicella soli</name>
    <dbReference type="NCBI Taxonomy" id="333708"/>
    <lineage>
        <taxon>Bacteria</taxon>
        <taxon>Pseudomonadati</taxon>
        <taxon>Pseudomonadota</taxon>
        <taxon>Alphaproteobacteria</taxon>
        <taxon>Sphingomonadales</taxon>
        <taxon>Sphingosinicellaceae</taxon>
        <taxon>Sphingosinicella</taxon>
    </lineage>
</organism>
<feature type="domain" description="Secretin/TonB short N-terminal" evidence="13">
    <location>
        <begin position="57"/>
        <end position="107"/>
    </location>
</feature>
<keyword evidence="6" id="KW-0408">Iron</keyword>
<sequence>MTQRKRQKNAVRRGLIALWLLAGSASALAQGPDAQIYDMPVQGLGAALGEIGTRSGTEIIAPAALVEGLAAPALRGAYAPDAAVRALLAGTGLVAERANGALVVRRVEAAGGSDKEPIVVTGTRIRGAPIASPVIAVSADRMRAAGQAGLADAMRALPQNFGGGQNPGIGNNVPEASGVDIGGGASLNLRGLGSDATLTLLNGHRLSYSSALQSVDISAIPFDAVDRIEIVADGASALYGSDAVAGVANIILRSDFDGLRTRARWGASTDGGNGQQQYGLLAGRTWDSGGLMGAYEFSRISPIVARQRSYAAGVTPGVTLFPFLKHHNGLVSGYQAIGDKVTLAFDALYNKRWKASIFPLNTAGDLDVSRAENRTRSTSFAIAPALKVDLGSWRAGLSTMYGEDRVHFTIANILGDSVLLNGPNCYCNSATSIELAADGPLFSLPGGSARLAVGGGYRQNAFELRRALAPQLDIDETRDSNFAYAELNLPFVAPAMAIPGVHRLNLSGALRYEHYPDIDTVVTPKLGLIYAPLAGVTLKGSWGRSFRAPTFLQLYQSPSATLVPATRLGGTATSGATALLLIGGNTALAPERARTWSASVVLEPAIAGARLEFGWFETRYRNRIVTPIVTTAQALSDPAYADLVSRDPDAGAVNAAIDSVDSFFNSTGGDFDPASVTAIVNNRYVNAGHQTIRGLDALASYETAIAGGTLSLSLNATWLESTQRRTALQPEVALAGRLFNPPHWRARAGAIWSKGPLGLNAHLNYTGGVTDMRQMPADDVEGMTTLDLALRFETPRGGGLLGGLEFVLAAENVLNARPDPIRTTLYYDTPYDSTNYSAVGRFISLGVSKTW</sequence>
<keyword evidence="8 10" id="KW-0472">Membrane</keyword>
<feature type="chain" id="PRO_5031556782" evidence="12">
    <location>
        <begin position="30"/>
        <end position="851"/>
    </location>
</feature>
<keyword evidence="12" id="KW-0732">Signal</keyword>
<dbReference type="InterPro" id="IPR011662">
    <property type="entry name" value="Secretin/TonB_short_N"/>
</dbReference>
<dbReference type="Gene3D" id="2.40.170.20">
    <property type="entry name" value="TonB-dependent receptor, beta-barrel domain"/>
    <property type="match status" value="1"/>
</dbReference>
<evidence type="ECO:0000256" key="6">
    <source>
        <dbReference type="ARBA" id="ARBA00023004"/>
    </source>
</evidence>
<evidence type="ECO:0000313" key="15">
    <source>
        <dbReference type="Proteomes" id="UP000566324"/>
    </source>
</evidence>
<dbReference type="PANTHER" id="PTHR47234">
    <property type="match status" value="1"/>
</dbReference>
<evidence type="ECO:0000256" key="8">
    <source>
        <dbReference type="ARBA" id="ARBA00023136"/>
    </source>
</evidence>
<keyword evidence="4" id="KW-0406">Ion transport</keyword>
<dbReference type="InterPro" id="IPR039426">
    <property type="entry name" value="TonB-dep_rcpt-like"/>
</dbReference>
<dbReference type="GO" id="GO:0009279">
    <property type="term" value="C:cell outer membrane"/>
    <property type="evidence" value="ECO:0007669"/>
    <property type="project" value="UniProtKB-SubCell"/>
</dbReference>
<evidence type="ECO:0000256" key="11">
    <source>
        <dbReference type="RuleBase" id="RU003357"/>
    </source>
</evidence>
<evidence type="ECO:0000259" key="13">
    <source>
        <dbReference type="SMART" id="SM00965"/>
    </source>
</evidence>
<evidence type="ECO:0000256" key="5">
    <source>
        <dbReference type="ARBA" id="ARBA00022692"/>
    </source>
</evidence>
<dbReference type="SUPFAM" id="SSF56935">
    <property type="entry name" value="Porins"/>
    <property type="match status" value="1"/>
</dbReference>
<dbReference type="Gene3D" id="3.55.50.30">
    <property type="match status" value="1"/>
</dbReference>
<dbReference type="SMART" id="SM00965">
    <property type="entry name" value="STN"/>
    <property type="match status" value="1"/>
</dbReference>
<gene>
    <name evidence="14" type="ORF">GGQ98_003066</name>
</gene>
<dbReference type="AlphaFoldDB" id="A0A7W7FA85"/>
<evidence type="ECO:0000313" key="14">
    <source>
        <dbReference type="EMBL" id="MBB4633428.1"/>
    </source>
</evidence>
<evidence type="ECO:0000256" key="10">
    <source>
        <dbReference type="PROSITE-ProRule" id="PRU01360"/>
    </source>
</evidence>
<dbReference type="Pfam" id="PF07715">
    <property type="entry name" value="Plug"/>
    <property type="match status" value="1"/>
</dbReference>
<accession>A0A7W7FA85</accession>
<dbReference type="Pfam" id="PF00593">
    <property type="entry name" value="TonB_dep_Rec_b-barrel"/>
    <property type="match status" value="1"/>
</dbReference>
<dbReference type="Gene3D" id="2.170.130.10">
    <property type="entry name" value="TonB-dependent receptor, plug domain"/>
    <property type="match status" value="1"/>
</dbReference>
<protein>
    <submittedName>
        <fullName evidence="14">Outer membrane receptor protein involved in Fe transport</fullName>
    </submittedName>
</protein>
<proteinExistence type="inferred from homology"/>
<dbReference type="PANTHER" id="PTHR47234:SF3">
    <property type="entry name" value="SECRETIN_TONB SHORT N-TERMINAL DOMAIN-CONTAINING PROTEIN"/>
    <property type="match status" value="1"/>
</dbReference>
<keyword evidence="3 10" id="KW-1134">Transmembrane beta strand</keyword>
<dbReference type="InterPro" id="IPR037066">
    <property type="entry name" value="Plug_dom_sf"/>
</dbReference>
<reference evidence="14 15" key="1">
    <citation type="submission" date="2020-08" db="EMBL/GenBank/DDBJ databases">
        <title>Genomic Encyclopedia of Type Strains, Phase IV (KMG-IV): sequencing the most valuable type-strain genomes for metagenomic binning, comparative biology and taxonomic classification.</title>
        <authorList>
            <person name="Goeker M."/>
        </authorList>
    </citation>
    <scope>NUCLEOTIDE SEQUENCE [LARGE SCALE GENOMIC DNA]</scope>
    <source>
        <strain evidence="14 15">DSM 17328</strain>
    </source>
</reference>
<name>A0A7W7FA85_9SPHN</name>
<dbReference type="RefSeq" id="WP_184071022.1">
    <property type="nucleotide sequence ID" value="NZ_JACHNZ010000043.1"/>
</dbReference>
<evidence type="ECO:0000256" key="3">
    <source>
        <dbReference type="ARBA" id="ARBA00022452"/>
    </source>
</evidence>
<keyword evidence="7 11" id="KW-0798">TonB box</keyword>
<keyword evidence="14" id="KW-0675">Receptor</keyword>
<keyword evidence="4" id="KW-0410">Iron transport</keyword>
<dbReference type="GO" id="GO:0006826">
    <property type="term" value="P:iron ion transport"/>
    <property type="evidence" value="ECO:0007669"/>
    <property type="project" value="UniProtKB-KW"/>
</dbReference>
<feature type="signal peptide" evidence="12">
    <location>
        <begin position="1"/>
        <end position="29"/>
    </location>
</feature>
<evidence type="ECO:0000256" key="9">
    <source>
        <dbReference type="ARBA" id="ARBA00023237"/>
    </source>
</evidence>
<comment type="similarity">
    <text evidence="10 11">Belongs to the TonB-dependent receptor family.</text>
</comment>
<dbReference type="Proteomes" id="UP000566324">
    <property type="component" value="Unassembled WGS sequence"/>
</dbReference>
<evidence type="ECO:0000256" key="4">
    <source>
        <dbReference type="ARBA" id="ARBA00022496"/>
    </source>
</evidence>
<evidence type="ECO:0000256" key="7">
    <source>
        <dbReference type="ARBA" id="ARBA00023077"/>
    </source>
</evidence>
<comment type="subcellular location">
    <subcellularLocation>
        <location evidence="1 10">Cell outer membrane</location>
        <topology evidence="1 10">Multi-pass membrane protein</topology>
    </subcellularLocation>
</comment>
<evidence type="ECO:0000256" key="1">
    <source>
        <dbReference type="ARBA" id="ARBA00004571"/>
    </source>
</evidence>
<dbReference type="InterPro" id="IPR000531">
    <property type="entry name" value="Beta-barrel_TonB"/>
</dbReference>
<comment type="caution">
    <text evidence="14">The sequence shown here is derived from an EMBL/GenBank/DDBJ whole genome shotgun (WGS) entry which is preliminary data.</text>
</comment>
<dbReference type="PROSITE" id="PS52016">
    <property type="entry name" value="TONB_DEPENDENT_REC_3"/>
    <property type="match status" value="1"/>
</dbReference>
<dbReference type="EMBL" id="JACHNZ010000043">
    <property type="protein sequence ID" value="MBB4633428.1"/>
    <property type="molecule type" value="Genomic_DNA"/>
</dbReference>
<dbReference type="CDD" id="cd01347">
    <property type="entry name" value="ligand_gated_channel"/>
    <property type="match status" value="1"/>
</dbReference>
<evidence type="ECO:0000256" key="12">
    <source>
        <dbReference type="SAM" id="SignalP"/>
    </source>
</evidence>
<dbReference type="Pfam" id="PF07660">
    <property type="entry name" value="STN"/>
    <property type="match status" value="1"/>
</dbReference>